<comment type="caution">
    <text evidence="1">The sequence shown here is derived from an EMBL/GenBank/DDBJ whole genome shotgun (WGS) entry which is preliminary data.</text>
</comment>
<accession>A0A2N2F4F1</accession>
<proteinExistence type="predicted"/>
<reference evidence="1 2" key="1">
    <citation type="journal article" date="2017" name="ISME J.">
        <title>Potential for microbial H2 and metal transformations associated with novel bacteria and archaea in deep terrestrial subsurface sediments.</title>
        <authorList>
            <person name="Hernsdorf A.W."/>
            <person name="Amano Y."/>
            <person name="Miyakawa K."/>
            <person name="Ise K."/>
            <person name="Suzuki Y."/>
            <person name="Anantharaman K."/>
            <person name="Probst A."/>
            <person name="Burstein D."/>
            <person name="Thomas B.C."/>
            <person name="Banfield J.F."/>
        </authorList>
    </citation>
    <scope>NUCLEOTIDE SEQUENCE [LARGE SCALE GENOMIC DNA]</scope>
    <source>
        <strain evidence="1">HGW-Dojkabacteria-1</strain>
    </source>
</reference>
<dbReference type="EMBL" id="PHAO01000001">
    <property type="protein sequence ID" value="PKN03085.1"/>
    <property type="molecule type" value="Genomic_DNA"/>
</dbReference>
<evidence type="ECO:0000313" key="1">
    <source>
        <dbReference type="EMBL" id="PKN03085.1"/>
    </source>
</evidence>
<gene>
    <name evidence="1" type="ORF">CVU76_03640</name>
</gene>
<organism evidence="1 2">
    <name type="scientific">Candidatus Dojkabacteria bacterium HGW-Dojkabacteria-1</name>
    <dbReference type="NCBI Taxonomy" id="2013761"/>
    <lineage>
        <taxon>Bacteria</taxon>
        <taxon>Candidatus Dojkabacteria</taxon>
    </lineage>
</organism>
<dbReference type="Proteomes" id="UP000233417">
    <property type="component" value="Unassembled WGS sequence"/>
</dbReference>
<protein>
    <submittedName>
        <fullName evidence="1">Uncharacterized protein</fullName>
    </submittedName>
</protein>
<dbReference type="AlphaFoldDB" id="A0A2N2F4F1"/>
<name>A0A2N2F4F1_9BACT</name>
<evidence type="ECO:0000313" key="2">
    <source>
        <dbReference type="Proteomes" id="UP000233417"/>
    </source>
</evidence>
<sequence length="146" mass="17620">MEGEKVDTKLMTRGEREAFVYSLDVIRVALQNGWRIKIFQRDNNLAYLRSILLDIDIPLDEFFNFNQFVEEKKPKSAYEWAREVQRKAFDTYMINGQENDWFPEALMELDKAYNEDVEPWERLTKEQLVDVNTRCKWLTDYVYSLE</sequence>